<dbReference type="Proteomes" id="UP001165383">
    <property type="component" value="Unassembled WGS sequence"/>
</dbReference>
<evidence type="ECO:0000256" key="1">
    <source>
        <dbReference type="SAM" id="SignalP"/>
    </source>
</evidence>
<dbReference type="EMBL" id="JAMGBB010000001">
    <property type="protein sequence ID" value="MCL6740710.1"/>
    <property type="molecule type" value="Genomic_DNA"/>
</dbReference>
<dbReference type="InterPro" id="IPR025514">
    <property type="entry name" value="DUF4402"/>
</dbReference>
<comment type="caution">
    <text evidence="2">The sequence shown here is derived from an EMBL/GenBank/DDBJ whole genome shotgun (WGS) entry which is preliminary data.</text>
</comment>
<evidence type="ECO:0000313" key="3">
    <source>
        <dbReference type="Proteomes" id="UP001165383"/>
    </source>
</evidence>
<protein>
    <submittedName>
        <fullName evidence="2">DUF4402 domain-containing protein</fullName>
    </submittedName>
</protein>
<accession>A0ABT0S8G5</accession>
<sequence length="167" mass="16879">MTIISRALWRLSAFALLGAMPLVPASAAQITIQANANVVKALTFISKQDLDFGIVMPAASGTTTVSMSMAGAISCPAAATCTGAARPAIFNVQGSNKGVVQIIVAPSDLVNASNSTTIRFTPTAPSTITLTNSGAPGTDFNIGGSIAIPSTADGTYIGNIEVTADYQ</sequence>
<gene>
    <name evidence="2" type="ORF">LZ518_06135</name>
</gene>
<keyword evidence="1" id="KW-0732">Signal</keyword>
<name>A0ABT0S8G5_9SPHN</name>
<dbReference type="RefSeq" id="WP_249915131.1">
    <property type="nucleotide sequence ID" value="NZ_JAMGBB010000001.1"/>
</dbReference>
<evidence type="ECO:0000313" key="2">
    <source>
        <dbReference type="EMBL" id="MCL6740710.1"/>
    </source>
</evidence>
<proteinExistence type="predicted"/>
<feature type="chain" id="PRO_5047253968" evidence="1">
    <location>
        <begin position="28"/>
        <end position="167"/>
    </location>
</feature>
<organism evidence="2 3">
    <name type="scientific">Sphingomonas brevis</name>
    <dbReference type="NCBI Taxonomy" id="2908206"/>
    <lineage>
        <taxon>Bacteria</taxon>
        <taxon>Pseudomonadati</taxon>
        <taxon>Pseudomonadota</taxon>
        <taxon>Alphaproteobacteria</taxon>
        <taxon>Sphingomonadales</taxon>
        <taxon>Sphingomonadaceae</taxon>
        <taxon>Sphingomonas</taxon>
    </lineage>
</organism>
<keyword evidence="3" id="KW-1185">Reference proteome</keyword>
<reference evidence="2" key="1">
    <citation type="submission" date="2022-05" db="EMBL/GenBank/DDBJ databases">
        <authorList>
            <person name="Jo J.-H."/>
            <person name="Im W.-T."/>
        </authorList>
    </citation>
    <scope>NUCLEOTIDE SEQUENCE</scope>
    <source>
        <strain evidence="2">RB56-2</strain>
    </source>
</reference>
<feature type="signal peptide" evidence="1">
    <location>
        <begin position="1"/>
        <end position="27"/>
    </location>
</feature>
<dbReference type="Pfam" id="PF14352">
    <property type="entry name" value="DUF4402"/>
    <property type="match status" value="1"/>
</dbReference>